<dbReference type="Gene3D" id="2.40.30.200">
    <property type="match status" value="1"/>
</dbReference>
<dbReference type="NCBIfam" id="TIGR01633">
    <property type="entry name" value="phi3626_gp14_N"/>
    <property type="match status" value="1"/>
</dbReference>
<gene>
    <name evidence="3" type="ordered locus">Dred_2597</name>
</gene>
<dbReference type="Proteomes" id="UP000001556">
    <property type="component" value="Chromosome"/>
</dbReference>
<dbReference type="Pfam" id="PF05709">
    <property type="entry name" value="Sipho_tail"/>
    <property type="match status" value="1"/>
</dbReference>
<dbReference type="HOGENOM" id="CLU_1072427_0_0_9"/>
<dbReference type="Gene3D" id="2.60.120.860">
    <property type="match status" value="1"/>
</dbReference>
<reference evidence="3 4" key="1">
    <citation type="submission" date="2007-03" db="EMBL/GenBank/DDBJ databases">
        <title>Complete sequence of Desulfotomaculum reducens MI-1.</title>
        <authorList>
            <consortium name="US DOE Joint Genome Institute"/>
            <person name="Copeland A."/>
            <person name="Lucas S."/>
            <person name="Lapidus A."/>
            <person name="Barry K."/>
            <person name="Detter J.C."/>
            <person name="Glavina del Rio T."/>
            <person name="Hammon N."/>
            <person name="Israni S."/>
            <person name="Dalin E."/>
            <person name="Tice H."/>
            <person name="Pitluck S."/>
            <person name="Sims D."/>
            <person name="Brettin T."/>
            <person name="Bruce D."/>
            <person name="Han C."/>
            <person name="Tapia R."/>
            <person name="Schmutz J."/>
            <person name="Larimer F."/>
            <person name="Land M."/>
            <person name="Hauser L."/>
            <person name="Kyrpides N."/>
            <person name="Kim E."/>
            <person name="Tebo B.M."/>
            <person name="Richardson P."/>
        </authorList>
    </citation>
    <scope>NUCLEOTIDE SEQUENCE [LARGE SCALE GENOMIC DNA]</scope>
    <source>
        <strain evidence="3 4">MI-1</strain>
    </source>
</reference>
<dbReference type="InterPro" id="IPR008841">
    <property type="entry name" value="Siphovirus-type_tail_N"/>
</dbReference>
<proteinExistence type="predicted"/>
<evidence type="ECO:0000313" key="3">
    <source>
        <dbReference type="EMBL" id="ABO51107.1"/>
    </source>
</evidence>
<dbReference type="eggNOG" id="COG4722">
    <property type="taxonomic scope" value="Bacteria"/>
</dbReference>
<dbReference type="RefSeq" id="WP_011878905.1">
    <property type="nucleotide sequence ID" value="NC_009253.1"/>
</dbReference>
<dbReference type="Pfam" id="PF22768">
    <property type="entry name" value="SPP1_Dit"/>
    <property type="match status" value="1"/>
</dbReference>
<dbReference type="AlphaFoldDB" id="A4J7Q4"/>
<sequence>MRGFSFKGRHCSEYGVIMRSKNRPILSGVNDSYLQIPGRHGTYLFGGELADRTIDLECAILAGSLPDLRSKFREISSWLYSPKRENLVFDDELDKYYLAKLDGQIDVEQARATGKFDLKFRCEPLAYGGDIENLFINDQVTVFNQGTYEALPLFQSTFIQPATEWRVNKATEYIRVVRGFAPGDVLEVNCATGAILLNSVRILESLDWQNSIFFAFPPGEHTLNIAPAGVCNTKIIYKPRWL</sequence>
<evidence type="ECO:0000259" key="1">
    <source>
        <dbReference type="Pfam" id="PF05709"/>
    </source>
</evidence>
<name>A4J7Q4_DESRM</name>
<evidence type="ECO:0000313" key="4">
    <source>
        <dbReference type="Proteomes" id="UP000001556"/>
    </source>
</evidence>
<dbReference type="EMBL" id="CP000612">
    <property type="protein sequence ID" value="ABO51107.1"/>
    <property type="molecule type" value="Genomic_DNA"/>
</dbReference>
<dbReference type="OrthoDB" id="2734969at2"/>
<organism evidence="3 4">
    <name type="scientific">Desulforamulus reducens (strain ATCC BAA-1160 / DSM 100696 / MI-1)</name>
    <name type="common">Desulfotomaculum reducens</name>
    <dbReference type="NCBI Taxonomy" id="349161"/>
    <lineage>
        <taxon>Bacteria</taxon>
        <taxon>Bacillati</taxon>
        <taxon>Bacillota</taxon>
        <taxon>Clostridia</taxon>
        <taxon>Eubacteriales</taxon>
        <taxon>Peptococcaceae</taxon>
        <taxon>Desulforamulus</taxon>
    </lineage>
</organism>
<feature type="domain" description="Siphovirus-type tail component RIFT-related" evidence="1">
    <location>
        <begin position="10"/>
        <end position="122"/>
    </location>
</feature>
<dbReference type="InterPro" id="IPR006520">
    <property type="entry name" value="Dit_BPSPP_N"/>
</dbReference>
<feature type="domain" description="Siphovirus-type tail component C-terminal" evidence="2">
    <location>
        <begin position="145"/>
        <end position="241"/>
    </location>
</feature>
<evidence type="ECO:0000259" key="2">
    <source>
        <dbReference type="Pfam" id="PF22768"/>
    </source>
</evidence>
<protein>
    <submittedName>
        <fullName evidence="3">Phage putative tail component</fullName>
    </submittedName>
</protein>
<accession>A4J7Q4</accession>
<dbReference type="STRING" id="349161.Dred_2597"/>
<dbReference type="KEGG" id="drm:Dred_2597"/>
<dbReference type="InterPro" id="IPR054738">
    <property type="entry name" value="Siphovirus-type_tail_C"/>
</dbReference>
<keyword evidence="4" id="KW-1185">Reference proteome</keyword>